<evidence type="ECO:0000256" key="3">
    <source>
        <dbReference type="ARBA" id="ARBA00022490"/>
    </source>
</evidence>
<comment type="subcellular location">
    <subcellularLocation>
        <location evidence="1">Cytoplasm</location>
    </subcellularLocation>
</comment>
<dbReference type="PANTHER" id="PTHR45854">
    <property type="entry name" value="ASAP FAMILY MEMBER"/>
    <property type="match status" value="1"/>
</dbReference>
<evidence type="ECO:0000256" key="11">
    <source>
        <dbReference type="SAM" id="MobiDB-lite"/>
    </source>
</evidence>
<dbReference type="InterPro" id="IPR001849">
    <property type="entry name" value="PH_domain"/>
</dbReference>
<evidence type="ECO:0000259" key="13">
    <source>
        <dbReference type="PROSITE" id="PS50003"/>
    </source>
</evidence>
<dbReference type="Gene3D" id="1.25.40.950">
    <property type="match status" value="1"/>
</dbReference>
<accession>A0AA38HLU0</accession>
<evidence type="ECO:0000259" key="12">
    <source>
        <dbReference type="PROSITE" id="PS50002"/>
    </source>
</evidence>
<dbReference type="SUPFAM" id="SSF50044">
    <property type="entry name" value="SH3-domain"/>
    <property type="match status" value="1"/>
</dbReference>
<dbReference type="SMART" id="SM00248">
    <property type="entry name" value="ANK"/>
    <property type="match status" value="2"/>
</dbReference>
<dbReference type="InterPro" id="IPR035836">
    <property type="entry name" value="ASAP1-like_SH3"/>
</dbReference>
<evidence type="ECO:0000256" key="7">
    <source>
        <dbReference type="ARBA" id="ARBA00023043"/>
    </source>
</evidence>
<reference evidence="15" key="1">
    <citation type="journal article" date="2023" name="G3 (Bethesda)">
        <title>Whole genome assemblies of Zophobas morio and Tenebrio molitor.</title>
        <authorList>
            <person name="Kaur S."/>
            <person name="Stinson S.A."/>
            <person name="diCenzo G.C."/>
        </authorList>
    </citation>
    <scope>NUCLEOTIDE SEQUENCE</scope>
    <source>
        <strain evidence="15">QUZm001</strain>
    </source>
</reference>
<dbReference type="InterPro" id="IPR038508">
    <property type="entry name" value="ArfGAP_dom_sf"/>
</dbReference>
<dbReference type="Pfam" id="PF12796">
    <property type="entry name" value="Ank_2"/>
    <property type="match status" value="1"/>
</dbReference>
<dbReference type="Pfam" id="PF00169">
    <property type="entry name" value="PH"/>
    <property type="match status" value="1"/>
</dbReference>
<keyword evidence="4" id="KW-0479">Metal-binding</keyword>
<evidence type="ECO:0000313" key="16">
    <source>
        <dbReference type="Proteomes" id="UP001168821"/>
    </source>
</evidence>
<dbReference type="PROSITE" id="PS50297">
    <property type="entry name" value="ANK_REP_REGION"/>
    <property type="match status" value="1"/>
</dbReference>
<dbReference type="Gene3D" id="1.20.1270.60">
    <property type="entry name" value="Arfaptin homology (AH) domain/BAR domain"/>
    <property type="match status" value="1"/>
</dbReference>
<dbReference type="InterPro" id="IPR027267">
    <property type="entry name" value="AH/BAR_dom_sf"/>
</dbReference>
<dbReference type="Pfam" id="PF00018">
    <property type="entry name" value="SH3_1"/>
    <property type="match status" value="1"/>
</dbReference>
<feature type="domain" description="Arf-GAP" evidence="14">
    <location>
        <begin position="424"/>
        <end position="545"/>
    </location>
</feature>
<feature type="compositionally biased region" description="Polar residues" evidence="11">
    <location>
        <begin position="746"/>
        <end position="760"/>
    </location>
</feature>
<dbReference type="SMART" id="SM00105">
    <property type="entry name" value="ArfGap"/>
    <property type="match status" value="1"/>
</dbReference>
<dbReference type="InterPro" id="IPR036028">
    <property type="entry name" value="SH3-like_dom_sf"/>
</dbReference>
<dbReference type="InterPro" id="IPR001164">
    <property type="entry name" value="ArfGAP_dom"/>
</dbReference>
<feature type="compositionally biased region" description="Polar residues" evidence="11">
    <location>
        <begin position="802"/>
        <end position="818"/>
    </location>
</feature>
<evidence type="ECO:0000256" key="8">
    <source>
        <dbReference type="PROSITE-ProRule" id="PRU00023"/>
    </source>
</evidence>
<dbReference type="Gene3D" id="1.10.220.150">
    <property type="entry name" value="Arf GTPase activating protein"/>
    <property type="match status" value="1"/>
</dbReference>
<dbReference type="InterPro" id="IPR001452">
    <property type="entry name" value="SH3_domain"/>
</dbReference>
<dbReference type="PRINTS" id="PR00405">
    <property type="entry name" value="REVINTRACTNG"/>
</dbReference>
<feature type="domain" description="PH" evidence="13">
    <location>
        <begin position="303"/>
        <end position="397"/>
    </location>
</feature>
<comment type="caution">
    <text evidence="15">The sequence shown here is derived from an EMBL/GenBank/DDBJ whole genome shotgun (WGS) entry which is preliminary data.</text>
</comment>
<keyword evidence="6" id="KW-0862">Zinc</keyword>
<dbReference type="Pfam" id="PF01412">
    <property type="entry name" value="ArfGap"/>
    <property type="match status" value="1"/>
</dbReference>
<evidence type="ECO:0000256" key="10">
    <source>
        <dbReference type="PROSITE-ProRule" id="PRU00288"/>
    </source>
</evidence>
<dbReference type="GO" id="GO:0005737">
    <property type="term" value="C:cytoplasm"/>
    <property type="evidence" value="ECO:0007669"/>
    <property type="project" value="UniProtKB-SubCell"/>
</dbReference>
<evidence type="ECO:0008006" key="17">
    <source>
        <dbReference type="Google" id="ProtNLM"/>
    </source>
</evidence>
<keyword evidence="7 8" id="KW-0040">ANK repeat</keyword>
<feature type="compositionally biased region" description="Polar residues" evidence="11">
    <location>
        <begin position="886"/>
        <end position="899"/>
    </location>
</feature>
<keyword evidence="16" id="KW-1185">Reference proteome</keyword>
<dbReference type="PROSITE" id="PS50002">
    <property type="entry name" value="SH3"/>
    <property type="match status" value="1"/>
</dbReference>
<dbReference type="SMART" id="SM00233">
    <property type="entry name" value="PH"/>
    <property type="match status" value="1"/>
</dbReference>
<dbReference type="InterPro" id="IPR043593">
    <property type="entry name" value="ASAP"/>
</dbReference>
<dbReference type="Gene3D" id="1.25.40.20">
    <property type="entry name" value="Ankyrin repeat-containing domain"/>
    <property type="match status" value="1"/>
</dbReference>
<name>A0AA38HLU0_9CUCU</name>
<proteinExistence type="predicted"/>
<organism evidence="15 16">
    <name type="scientific">Zophobas morio</name>
    <dbReference type="NCBI Taxonomy" id="2755281"/>
    <lineage>
        <taxon>Eukaryota</taxon>
        <taxon>Metazoa</taxon>
        <taxon>Ecdysozoa</taxon>
        <taxon>Arthropoda</taxon>
        <taxon>Hexapoda</taxon>
        <taxon>Insecta</taxon>
        <taxon>Pterygota</taxon>
        <taxon>Neoptera</taxon>
        <taxon>Endopterygota</taxon>
        <taxon>Coleoptera</taxon>
        <taxon>Polyphaga</taxon>
        <taxon>Cucujiformia</taxon>
        <taxon>Tenebrionidae</taxon>
        <taxon>Zophobas</taxon>
    </lineage>
</organism>
<dbReference type="CDD" id="cd13251">
    <property type="entry name" value="PH_ASAP"/>
    <property type="match status" value="1"/>
</dbReference>
<dbReference type="InterPro" id="IPR004148">
    <property type="entry name" value="BAR_dom"/>
</dbReference>
<keyword evidence="5" id="KW-0677">Repeat</keyword>
<dbReference type="Gene3D" id="2.30.29.30">
    <property type="entry name" value="Pleckstrin-homology domain (PH domain)/Phosphotyrosine-binding domain (PTB)"/>
    <property type="match status" value="1"/>
</dbReference>
<dbReference type="GO" id="GO:0008270">
    <property type="term" value="F:zinc ion binding"/>
    <property type="evidence" value="ECO:0007669"/>
    <property type="project" value="UniProtKB-KW"/>
</dbReference>
<evidence type="ECO:0000256" key="5">
    <source>
        <dbReference type="ARBA" id="ARBA00022737"/>
    </source>
</evidence>
<dbReference type="EMBL" id="JALNTZ010000010">
    <property type="protein sequence ID" value="KAJ3639431.1"/>
    <property type="molecule type" value="Genomic_DNA"/>
</dbReference>
<evidence type="ECO:0000256" key="6">
    <source>
        <dbReference type="ARBA" id="ARBA00022833"/>
    </source>
</evidence>
<dbReference type="SUPFAM" id="SSF103657">
    <property type="entry name" value="BAR/IMD domain-like"/>
    <property type="match status" value="1"/>
</dbReference>
<dbReference type="CDD" id="cd08834">
    <property type="entry name" value="ArfGap_ASAP"/>
    <property type="match status" value="1"/>
</dbReference>
<dbReference type="PANTHER" id="PTHR45854:SF3">
    <property type="entry name" value="ARFGAP WITH SH3 DOMAIN, ANK REPEAT AND PH DOMAIN-CONTAINING PROTEIN"/>
    <property type="match status" value="1"/>
</dbReference>
<dbReference type="SUPFAM" id="SSF50729">
    <property type="entry name" value="PH domain-like"/>
    <property type="match status" value="1"/>
</dbReference>
<dbReference type="InterPro" id="IPR037844">
    <property type="entry name" value="PH_ASAP"/>
</dbReference>
<evidence type="ECO:0000256" key="4">
    <source>
        <dbReference type="ARBA" id="ARBA00022723"/>
    </source>
</evidence>
<feature type="region of interest" description="Disordered" evidence="11">
    <location>
        <begin position="709"/>
        <end position="950"/>
    </location>
</feature>
<feature type="repeat" description="ANK" evidence="8">
    <location>
        <begin position="629"/>
        <end position="661"/>
    </location>
</feature>
<protein>
    <recommendedName>
        <fullName evidence="17">ArfGAP with SH3 domain, ANK repeat and PH domain-containing protein</fullName>
    </recommendedName>
</protein>
<dbReference type="SMART" id="SM00326">
    <property type="entry name" value="SH3"/>
    <property type="match status" value="1"/>
</dbReference>
<dbReference type="Gene3D" id="2.30.30.40">
    <property type="entry name" value="SH3 Domains"/>
    <property type="match status" value="1"/>
</dbReference>
<evidence type="ECO:0000259" key="14">
    <source>
        <dbReference type="PROSITE" id="PS50115"/>
    </source>
</evidence>
<dbReference type="InterPro" id="IPR037278">
    <property type="entry name" value="ARFGAP/RecO"/>
</dbReference>
<evidence type="ECO:0000313" key="15">
    <source>
        <dbReference type="EMBL" id="KAJ3639431.1"/>
    </source>
</evidence>
<evidence type="ECO:0000256" key="2">
    <source>
        <dbReference type="ARBA" id="ARBA00022443"/>
    </source>
</evidence>
<dbReference type="CDD" id="cd11821">
    <property type="entry name" value="SH3_ASAP"/>
    <property type="match status" value="1"/>
</dbReference>
<dbReference type="PROSITE" id="PS50003">
    <property type="entry name" value="PH_DOMAIN"/>
    <property type="match status" value="1"/>
</dbReference>
<dbReference type="Proteomes" id="UP001168821">
    <property type="component" value="Unassembled WGS sequence"/>
</dbReference>
<evidence type="ECO:0000256" key="9">
    <source>
        <dbReference type="PROSITE-ProRule" id="PRU00192"/>
    </source>
</evidence>
<dbReference type="GO" id="GO:0005096">
    <property type="term" value="F:GTPase activator activity"/>
    <property type="evidence" value="ECO:0007669"/>
    <property type="project" value="InterPro"/>
</dbReference>
<dbReference type="FunFam" id="2.30.29.30:FF:000322">
    <property type="entry name" value="Uncharacterized protein, isoform B"/>
    <property type="match status" value="1"/>
</dbReference>
<evidence type="ECO:0000256" key="1">
    <source>
        <dbReference type="ARBA" id="ARBA00004496"/>
    </source>
</evidence>
<dbReference type="InterPro" id="IPR002110">
    <property type="entry name" value="Ankyrin_rpt"/>
</dbReference>
<dbReference type="CDD" id="cd07604">
    <property type="entry name" value="BAR_ASAPs"/>
    <property type="match status" value="1"/>
</dbReference>
<feature type="compositionally biased region" description="Basic and acidic residues" evidence="11">
    <location>
        <begin position="718"/>
        <end position="730"/>
    </location>
</feature>
<dbReference type="AlphaFoldDB" id="A0AA38HLU0"/>
<keyword evidence="2 9" id="KW-0728">SH3 domain</keyword>
<feature type="domain" description="SH3" evidence="12">
    <location>
        <begin position="955"/>
        <end position="1019"/>
    </location>
</feature>
<dbReference type="InterPro" id="IPR036770">
    <property type="entry name" value="Ankyrin_rpt-contain_sf"/>
</dbReference>
<keyword evidence="10" id="KW-0863">Zinc-finger</keyword>
<feature type="compositionally biased region" description="Polar residues" evidence="11">
    <location>
        <begin position="926"/>
        <end position="938"/>
    </location>
</feature>
<dbReference type="Pfam" id="PF16746">
    <property type="entry name" value="BAR_3"/>
    <property type="match status" value="1"/>
</dbReference>
<keyword evidence="3" id="KW-0963">Cytoplasm</keyword>
<dbReference type="SUPFAM" id="SSF57863">
    <property type="entry name" value="ArfGap/RecO-like zinc finger"/>
    <property type="match status" value="1"/>
</dbReference>
<dbReference type="PROSITE" id="PS50115">
    <property type="entry name" value="ARFGAP"/>
    <property type="match status" value="1"/>
</dbReference>
<gene>
    <name evidence="15" type="ORF">Zmor_002792</name>
</gene>
<dbReference type="InterPro" id="IPR011993">
    <property type="entry name" value="PH-like_dom_sf"/>
</dbReference>
<dbReference type="PROSITE" id="PS50088">
    <property type="entry name" value="ANK_REPEAT"/>
    <property type="match status" value="1"/>
</dbReference>
<dbReference type="SUPFAM" id="SSF48403">
    <property type="entry name" value="Ankyrin repeat"/>
    <property type="match status" value="1"/>
</dbReference>
<sequence length="1019" mass="114005">MPTLVGVAEFVKETKDDYHSPITSSFVSRMAQFKNTIATLEETLDYDRDGLTKMKKAIKAIHTSGNTHVENEMYLSKALEKLGNKDHEDVIGEAFEKFSVVTNQLSLLKKTLMQNLNNIVMFPLDNLLKGDLRGIKGDLKRPFDKAAKDYDSKYAKIEKEKKQQAKEAGLIRSEITAAEIADEMEKERRLFQLQMCEYLIKYNEIKTKKGIDLLQNLVEYYHAQTNYFQDGLKTIEHFGFYVADLSIKLQKIKQVQDDEKRKLTDLRNLIKSTPSIEKEVSLPVDKGAAGYSLHQLQGDKHHGVTRSGHLLKKSEGKMRRVWQKRKCRVQAEGYLEICHADESKPPTKVNLLTCQIKVVPDDKRGFDLISYNRTYHFQAEDEADQHAWMSVLINCKEMALMKAFDNSGKTGSDKVNHSLIELQQAIIRYIQKIPGNDRCCDCNSQNDATWLSTNFGIIVCIECSGIHRDLGVHISRIQSLTLDNVGTSQLVLARFMTNHSFNDIMEAQLSPNDKLEPSSSMEERLNFIRAKYVDKQFAEKMYENELDKIYELEEAVNKGDLATLLQTWAENVDFTSPLPSSKNGETALHRAILNEAGRTLHIVDFLIQNMSSSAIDKTTNPPPGLENCGSNTALHLCAIYDKVECMKLLLRSGANANLKNSQNKTPMDIAQELGHHTCEDLLVNAANRQKSFFDNINIDWNLSHDDGSTDFSDDETIIEDRNGSLTPEKKNRSRPPSYTGGDSPVTLRSRSSTCDSLQLGSSPNSNNRQMPPPPPPQSRKPELLVHASLKKRVAPLPPPPNSMQLQYGTLPSSHSRTPSDPIAAGYHTLSHTHKRSPSSDSSSGRSVIPIGNKLVISSDCKSSDKLGMVRRPQNPPPPAPNPSNRLSNGRSTESISSMASDIDVPGSGHNPIPPPRRASDSPPHKVSSSPISTGSLCSPRSMMTGRLPYTPNGSNGLKRCRALYNCSADNDDELSFSEGEIIIVINEHTDDENWMEGMVENEPERKGMFPVSFVHRLPD</sequence>